<dbReference type="Proteomes" id="UP000783686">
    <property type="component" value="Unassembled WGS sequence"/>
</dbReference>
<dbReference type="OrthoDB" id="5824612at2759"/>
<dbReference type="Pfam" id="PF00965">
    <property type="entry name" value="TIMP"/>
    <property type="match status" value="1"/>
</dbReference>
<keyword evidence="2" id="KW-0964">Secreted</keyword>
<accession>A0A811L739</accession>
<dbReference type="GO" id="GO:0031012">
    <property type="term" value="C:extracellular matrix"/>
    <property type="evidence" value="ECO:0007669"/>
    <property type="project" value="TreeGrafter"/>
</dbReference>
<comment type="caution">
    <text evidence="8">The sequence shown here is derived from an EMBL/GenBank/DDBJ whole genome shotgun (WGS) entry which is preliminary data.</text>
</comment>
<feature type="binding site" evidence="4">
    <location>
        <position position="17"/>
    </location>
    <ligand>
        <name>Zn(2+)</name>
        <dbReference type="ChEBI" id="CHEBI:29105"/>
        <note>ligand shared with metalloproteinase partner</note>
    </ligand>
</feature>
<evidence type="ECO:0000256" key="6">
    <source>
        <dbReference type="SAM" id="SignalP"/>
    </source>
</evidence>
<evidence type="ECO:0000256" key="1">
    <source>
        <dbReference type="ARBA" id="ARBA00004613"/>
    </source>
</evidence>
<feature type="domain" description="NTR" evidence="7">
    <location>
        <begin position="17"/>
        <end position="140"/>
    </location>
</feature>
<keyword evidence="3 5" id="KW-1015">Disulfide bond</keyword>
<evidence type="ECO:0000256" key="2">
    <source>
        <dbReference type="ARBA" id="ARBA00022525"/>
    </source>
</evidence>
<dbReference type="GO" id="GO:0046872">
    <property type="term" value="F:metal ion binding"/>
    <property type="evidence" value="ECO:0007669"/>
    <property type="project" value="UniProtKB-KW"/>
</dbReference>
<dbReference type="PROSITE" id="PS51257">
    <property type="entry name" value="PROKAR_LIPOPROTEIN"/>
    <property type="match status" value="1"/>
</dbReference>
<evidence type="ECO:0000313" key="8">
    <source>
        <dbReference type="EMBL" id="CAD5222951.1"/>
    </source>
</evidence>
<evidence type="ECO:0000313" key="9">
    <source>
        <dbReference type="Proteomes" id="UP000614601"/>
    </source>
</evidence>
<dbReference type="EMBL" id="CAJFCW020000005">
    <property type="protein sequence ID" value="CAG9117056.1"/>
    <property type="molecule type" value="Genomic_DNA"/>
</dbReference>
<dbReference type="SUPFAM" id="SSF50242">
    <property type="entry name" value="TIMP-like"/>
    <property type="match status" value="1"/>
</dbReference>
<sequence length="140" mass="15351">MKSLIVLAVSIAISLACRCIPPTTETTYCSADYIGRVKITSMKSSEDKSYIIYGFKEVKKYKGNGTYTKFQTPSHSATCGISSLKVGQEYLLPAKLQKAVLTANTCLGFPVEDNHGVGPLEWEKVPQTLKDVLEKNPPKC</sequence>
<evidence type="ECO:0000259" key="7">
    <source>
        <dbReference type="PROSITE" id="PS50189"/>
    </source>
</evidence>
<keyword evidence="4" id="KW-0862">Zinc</keyword>
<evidence type="ECO:0000256" key="4">
    <source>
        <dbReference type="PIRSR" id="PIRSR601820-1"/>
    </source>
</evidence>
<keyword evidence="6" id="KW-0732">Signal</keyword>
<dbReference type="InterPro" id="IPR008993">
    <property type="entry name" value="TIMP-like_OB-fold"/>
</dbReference>
<dbReference type="GO" id="GO:0051045">
    <property type="term" value="P:negative regulation of membrane protein ectodomain proteolysis"/>
    <property type="evidence" value="ECO:0007669"/>
    <property type="project" value="TreeGrafter"/>
</dbReference>
<feature type="disulfide bond" evidence="5">
    <location>
        <begin position="17"/>
        <end position="79"/>
    </location>
</feature>
<feature type="signal peptide" evidence="6">
    <location>
        <begin position="1"/>
        <end position="19"/>
    </location>
</feature>
<proteinExistence type="predicted"/>
<dbReference type="GO" id="GO:0008191">
    <property type="term" value="F:metalloendopeptidase inhibitor activity"/>
    <property type="evidence" value="ECO:0007669"/>
    <property type="project" value="InterPro"/>
</dbReference>
<organism evidence="8 9">
    <name type="scientific">Bursaphelenchus okinawaensis</name>
    <dbReference type="NCBI Taxonomy" id="465554"/>
    <lineage>
        <taxon>Eukaryota</taxon>
        <taxon>Metazoa</taxon>
        <taxon>Ecdysozoa</taxon>
        <taxon>Nematoda</taxon>
        <taxon>Chromadorea</taxon>
        <taxon>Rhabditida</taxon>
        <taxon>Tylenchina</taxon>
        <taxon>Tylenchomorpha</taxon>
        <taxon>Aphelenchoidea</taxon>
        <taxon>Aphelenchoididae</taxon>
        <taxon>Bursaphelenchus</taxon>
    </lineage>
</organism>
<dbReference type="PANTHER" id="PTHR11844:SF25">
    <property type="entry name" value="NTR DOMAIN-CONTAINING PROTEIN"/>
    <property type="match status" value="1"/>
</dbReference>
<dbReference type="Gene3D" id="2.40.50.120">
    <property type="match status" value="1"/>
</dbReference>
<dbReference type="EMBL" id="CAJFDH010000005">
    <property type="protein sequence ID" value="CAD5222951.1"/>
    <property type="molecule type" value="Genomic_DNA"/>
</dbReference>
<comment type="subcellular location">
    <subcellularLocation>
        <location evidence="1">Secreted</location>
    </subcellularLocation>
</comment>
<keyword evidence="9" id="KW-1185">Reference proteome</keyword>
<dbReference type="GO" id="GO:0005615">
    <property type="term" value="C:extracellular space"/>
    <property type="evidence" value="ECO:0007669"/>
    <property type="project" value="TreeGrafter"/>
</dbReference>
<dbReference type="InterPro" id="IPR001134">
    <property type="entry name" value="Netrin_domain"/>
</dbReference>
<dbReference type="GO" id="GO:0002020">
    <property type="term" value="F:protease binding"/>
    <property type="evidence" value="ECO:0007669"/>
    <property type="project" value="TreeGrafter"/>
</dbReference>
<dbReference type="InterPro" id="IPR001820">
    <property type="entry name" value="TIMP"/>
</dbReference>
<reference evidence="8" key="1">
    <citation type="submission" date="2020-09" db="EMBL/GenBank/DDBJ databases">
        <authorList>
            <person name="Kikuchi T."/>
        </authorList>
    </citation>
    <scope>NUCLEOTIDE SEQUENCE</scope>
    <source>
        <strain evidence="8">SH1</strain>
    </source>
</reference>
<evidence type="ECO:0000256" key="5">
    <source>
        <dbReference type="PIRSR" id="PIRSR601820-3"/>
    </source>
</evidence>
<feature type="disulfide bond" evidence="5">
    <location>
        <begin position="19"/>
        <end position="106"/>
    </location>
</feature>
<feature type="chain" id="PRO_5035595514" description="NTR domain-containing protein" evidence="6">
    <location>
        <begin position="20"/>
        <end position="140"/>
    </location>
</feature>
<dbReference type="Proteomes" id="UP000614601">
    <property type="component" value="Unassembled WGS sequence"/>
</dbReference>
<evidence type="ECO:0000256" key="3">
    <source>
        <dbReference type="ARBA" id="ARBA00023157"/>
    </source>
</evidence>
<name>A0A811L739_9BILA</name>
<keyword evidence="4" id="KW-0479">Metal-binding</keyword>
<protein>
    <recommendedName>
        <fullName evidence="7">NTR domain-containing protein</fullName>
    </recommendedName>
</protein>
<dbReference type="PROSITE" id="PS50189">
    <property type="entry name" value="NTR"/>
    <property type="match status" value="1"/>
</dbReference>
<dbReference type="PANTHER" id="PTHR11844">
    <property type="entry name" value="METALLOPROTEASE INHIBITOR"/>
    <property type="match status" value="1"/>
</dbReference>
<gene>
    <name evidence="8" type="ORF">BOKJ2_LOCUS9900</name>
</gene>
<dbReference type="AlphaFoldDB" id="A0A811L739"/>